<dbReference type="InterPro" id="IPR001173">
    <property type="entry name" value="Glyco_trans_2-like"/>
</dbReference>
<dbReference type="Proteomes" id="UP000196531">
    <property type="component" value="Unassembled WGS sequence"/>
</dbReference>
<dbReference type="InterPro" id="IPR029044">
    <property type="entry name" value="Nucleotide-diphossugar_trans"/>
</dbReference>
<reference evidence="3" key="1">
    <citation type="journal article" date="2017" name="Proc. Natl. Acad. Sci. U.S.A.">
        <title>Simulation of Deepwater Horizon oil plume reveals substrate specialization within a complex community of hydrocarbon-degraders.</title>
        <authorList>
            <person name="Hu P."/>
            <person name="Dubinsky E.A."/>
            <person name="Probst A.J."/>
            <person name="Wang J."/>
            <person name="Sieber C.M.K."/>
            <person name="Tom L.M."/>
            <person name="Gardinali P."/>
            <person name="Banfield J.F."/>
            <person name="Atlas R.M."/>
            <person name="Andersen G.L."/>
        </authorList>
    </citation>
    <scope>NUCLEOTIDE SEQUENCE [LARGE SCALE GENOMIC DNA]</scope>
</reference>
<organism evidence="2 3">
    <name type="scientific">Halobacteriovorax marinus</name>
    <dbReference type="NCBI Taxonomy" id="97084"/>
    <lineage>
        <taxon>Bacteria</taxon>
        <taxon>Pseudomonadati</taxon>
        <taxon>Bdellovibrionota</taxon>
        <taxon>Bacteriovoracia</taxon>
        <taxon>Bacteriovoracales</taxon>
        <taxon>Halobacteriovoraceae</taxon>
        <taxon>Halobacteriovorax</taxon>
    </lineage>
</organism>
<dbReference type="PANTHER" id="PTHR10859:SF91">
    <property type="entry name" value="DOLICHYL-PHOSPHATE BETA-GLUCOSYLTRANSFERASE"/>
    <property type="match status" value="1"/>
</dbReference>
<gene>
    <name evidence="2" type="ORF">A9Q84_09025</name>
</gene>
<name>A0A1Y5FAG6_9BACT</name>
<dbReference type="Pfam" id="PF00535">
    <property type="entry name" value="Glycos_transf_2"/>
    <property type="match status" value="1"/>
</dbReference>
<sequence>MLNIVLGIPCYNCEKQIERVLNSLSLELVNHLSNIIIIDNSSLDNTVQAITTAIKSLDKSIQEKIILYKNVENYGLGGSFKSLIESAKLSQCDYLAVLHGDDQASSADLLKIIQLEEVQNSQIDCVFGARFMKESKLIGYSKVREFGNQFINLIFSLFTGRRVFEIGSGLNVYKIEALPLNEINIWPNHIAFDVNLLLHFMNTKYSIRFFPISWTECDQTSNAKNIKTALLVLNMLFRSKLGLKNTNQLWNTKRAKERIDL</sequence>
<dbReference type="Gene3D" id="3.90.550.10">
    <property type="entry name" value="Spore Coat Polysaccharide Biosynthesis Protein SpsA, Chain A"/>
    <property type="match status" value="1"/>
</dbReference>
<evidence type="ECO:0000313" key="3">
    <source>
        <dbReference type="Proteomes" id="UP000196531"/>
    </source>
</evidence>
<dbReference type="SUPFAM" id="SSF53448">
    <property type="entry name" value="Nucleotide-diphospho-sugar transferases"/>
    <property type="match status" value="1"/>
</dbReference>
<feature type="domain" description="Glycosyltransferase 2-like" evidence="1">
    <location>
        <begin position="8"/>
        <end position="151"/>
    </location>
</feature>
<dbReference type="CDD" id="cd04179">
    <property type="entry name" value="DPM_DPG-synthase_like"/>
    <property type="match status" value="1"/>
</dbReference>
<dbReference type="GO" id="GO:0006487">
    <property type="term" value="P:protein N-linked glycosylation"/>
    <property type="evidence" value="ECO:0007669"/>
    <property type="project" value="TreeGrafter"/>
</dbReference>
<dbReference type="EMBL" id="MAAO01000006">
    <property type="protein sequence ID" value="OUR96481.1"/>
    <property type="molecule type" value="Genomic_DNA"/>
</dbReference>
<accession>A0A1Y5FAG6</accession>
<comment type="caution">
    <text evidence="2">The sequence shown here is derived from an EMBL/GenBank/DDBJ whole genome shotgun (WGS) entry which is preliminary data.</text>
</comment>
<dbReference type="AlphaFoldDB" id="A0A1Y5FAG6"/>
<proteinExistence type="predicted"/>
<protein>
    <recommendedName>
        <fullName evidence="1">Glycosyltransferase 2-like domain-containing protein</fullName>
    </recommendedName>
</protein>
<evidence type="ECO:0000259" key="1">
    <source>
        <dbReference type="Pfam" id="PF00535"/>
    </source>
</evidence>
<dbReference type="PANTHER" id="PTHR10859">
    <property type="entry name" value="GLYCOSYL TRANSFERASE"/>
    <property type="match status" value="1"/>
</dbReference>
<evidence type="ECO:0000313" key="2">
    <source>
        <dbReference type="EMBL" id="OUR96481.1"/>
    </source>
</evidence>